<dbReference type="Gene3D" id="1.10.540.10">
    <property type="entry name" value="Acyl-CoA dehydrogenase/oxidase, N-terminal domain"/>
    <property type="match status" value="1"/>
</dbReference>
<dbReference type="GO" id="GO:0016627">
    <property type="term" value="F:oxidoreductase activity, acting on the CH-CH group of donors"/>
    <property type="evidence" value="ECO:0007669"/>
    <property type="project" value="InterPro"/>
</dbReference>
<feature type="domain" description="Acyl-CoA dehydrogenase/oxidase C-terminal" evidence="11">
    <location>
        <begin position="284"/>
        <end position="448"/>
    </location>
</feature>
<evidence type="ECO:0000256" key="7">
    <source>
        <dbReference type="ARBA" id="ARBA00058683"/>
    </source>
</evidence>
<accession>A0A497XGM0</accession>
<comment type="catalytic activity">
    <reaction evidence="6">
        <text>3-(methylsulfanyl)propanoyl-CoA + oxidized [electron-transfer flavoprotein] + H(+) = 3-(methylsulfanyl)acryloyl-CoA + reduced [electron-transfer flavoprotein]</text>
        <dbReference type="Rhea" id="RHEA:52612"/>
        <dbReference type="Rhea" id="RHEA-COMP:10685"/>
        <dbReference type="Rhea" id="RHEA-COMP:10686"/>
        <dbReference type="ChEBI" id="CHEBI:15378"/>
        <dbReference type="ChEBI" id="CHEBI:57692"/>
        <dbReference type="ChEBI" id="CHEBI:58307"/>
        <dbReference type="ChEBI" id="CHEBI:82815"/>
        <dbReference type="ChEBI" id="CHEBI:84994"/>
        <dbReference type="EC" id="1.3.99.41"/>
    </reaction>
    <physiologicalReaction direction="left-to-right" evidence="6">
        <dbReference type="Rhea" id="RHEA:52613"/>
    </physiologicalReaction>
</comment>
<keyword evidence="5 10" id="KW-0560">Oxidoreductase</keyword>
<evidence type="ECO:0000259" key="13">
    <source>
        <dbReference type="Pfam" id="PF02771"/>
    </source>
</evidence>
<evidence type="ECO:0000256" key="10">
    <source>
        <dbReference type="RuleBase" id="RU362125"/>
    </source>
</evidence>
<dbReference type="EMBL" id="RCCI01000005">
    <property type="protein sequence ID" value="RLJ65157.1"/>
    <property type="molecule type" value="Genomic_DNA"/>
</dbReference>
<dbReference type="Gene3D" id="1.20.140.10">
    <property type="entry name" value="Butyryl-CoA Dehydrogenase, subunit A, domain 3"/>
    <property type="match status" value="1"/>
</dbReference>
<dbReference type="InterPro" id="IPR036250">
    <property type="entry name" value="AcylCo_DH-like_C"/>
</dbReference>
<evidence type="ECO:0000256" key="6">
    <source>
        <dbReference type="ARBA" id="ARBA00051388"/>
    </source>
</evidence>
<dbReference type="Pfam" id="PF02770">
    <property type="entry name" value="Acyl-CoA_dh_M"/>
    <property type="match status" value="1"/>
</dbReference>
<dbReference type="AlphaFoldDB" id="A0A497XGM0"/>
<dbReference type="Proteomes" id="UP000268908">
    <property type="component" value="Unassembled WGS sequence"/>
</dbReference>
<comment type="cofactor">
    <cofactor evidence="1 10">
        <name>FAD</name>
        <dbReference type="ChEBI" id="CHEBI:57692"/>
    </cofactor>
</comment>
<dbReference type="InterPro" id="IPR046373">
    <property type="entry name" value="Acyl-CoA_Oxase/DH_mid-dom_sf"/>
</dbReference>
<protein>
    <recommendedName>
        <fullName evidence="9">3-methylmercaptopropionyl-CoA dehydrogenase</fullName>
        <ecNumber evidence="8">1.3.99.41</ecNumber>
    </recommendedName>
</protein>
<evidence type="ECO:0000259" key="14">
    <source>
        <dbReference type="Pfam" id="PF12806"/>
    </source>
</evidence>
<evidence type="ECO:0000313" key="16">
    <source>
        <dbReference type="Proteomes" id="UP000268908"/>
    </source>
</evidence>
<comment type="caution">
    <text evidence="15">The sequence shown here is derived from an EMBL/GenBank/DDBJ whole genome shotgun (WGS) entry which is preliminary data.</text>
</comment>
<dbReference type="Pfam" id="PF00441">
    <property type="entry name" value="Acyl-CoA_dh_1"/>
    <property type="match status" value="1"/>
</dbReference>
<evidence type="ECO:0000313" key="15">
    <source>
        <dbReference type="EMBL" id="RLJ65157.1"/>
    </source>
</evidence>
<name>A0A497XGM0_9PROT</name>
<dbReference type="InterPro" id="IPR037069">
    <property type="entry name" value="AcylCoA_DH/ox_N_sf"/>
</dbReference>
<evidence type="ECO:0000256" key="5">
    <source>
        <dbReference type="ARBA" id="ARBA00023002"/>
    </source>
</evidence>
<dbReference type="OrthoDB" id="9764895at2"/>
<dbReference type="SUPFAM" id="SSF47203">
    <property type="entry name" value="Acyl-CoA dehydrogenase C-terminal domain-like"/>
    <property type="match status" value="1"/>
</dbReference>
<reference evidence="15 16" key="1">
    <citation type="submission" date="2018-10" db="EMBL/GenBank/DDBJ databases">
        <title>Genomic Encyclopedia of Type Strains, Phase IV (KMG-IV): sequencing the most valuable type-strain genomes for metagenomic binning, comparative biology and taxonomic classification.</title>
        <authorList>
            <person name="Goeker M."/>
        </authorList>
    </citation>
    <scope>NUCLEOTIDE SEQUENCE [LARGE SCALE GENOMIC DNA]</scope>
    <source>
        <strain evidence="15 16">DSM 26916</strain>
    </source>
</reference>
<keyword evidence="4 10" id="KW-0274">FAD</keyword>
<evidence type="ECO:0000256" key="8">
    <source>
        <dbReference type="ARBA" id="ARBA00066694"/>
    </source>
</evidence>
<dbReference type="PANTHER" id="PTHR42803:SF1">
    <property type="entry name" value="BROAD-SPECIFICITY LINEAR ACYL-COA DEHYDROGENASE FADE5"/>
    <property type="match status" value="1"/>
</dbReference>
<dbReference type="InterPro" id="IPR025878">
    <property type="entry name" value="Acyl-CoA_dh-like_C_dom"/>
</dbReference>
<dbReference type="SUPFAM" id="SSF56645">
    <property type="entry name" value="Acyl-CoA dehydrogenase NM domain-like"/>
    <property type="match status" value="1"/>
</dbReference>
<proteinExistence type="inferred from homology"/>
<dbReference type="EC" id="1.3.99.41" evidence="8"/>
<dbReference type="PANTHER" id="PTHR42803">
    <property type="entry name" value="ACYL-COA DEHYDROGENASE"/>
    <property type="match status" value="1"/>
</dbReference>
<dbReference type="InterPro" id="IPR006091">
    <property type="entry name" value="Acyl-CoA_Oxase/DH_mid-dom"/>
</dbReference>
<organism evidence="15 16">
    <name type="scientific">Sulfurisoma sediminicola</name>
    <dbReference type="NCBI Taxonomy" id="1381557"/>
    <lineage>
        <taxon>Bacteria</taxon>
        <taxon>Pseudomonadati</taxon>
        <taxon>Pseudomonadota</taxon>
        <taxon>Betaproteobacteria</taxon>
        <taxon>Nitrosomonadales</taxon>
        <taxon>Sterolibacteriaceae</taxon>
        <taxon>Sulfurisoma</taxon>
    </lineage>
</organism>
<evidence type="ECO:0000256" key="1">
    <source>
        <dbReference type="ARBA" id="ARBA00001974"/>
    </source>
</evidence>
<dbReference type="RefSeq" id="WP_121241782.1">
    <property type="nucleotide sequence ID" value="NZ_BHVV01000008.1"/>
</dbReference>
<dbReference type="InterPro" id="IPR009075">
    <property type="entry name" value="AcylCo_DH/oxidase_C"/>
</dbReference>
<dbReference type="InterPro" id="IPR013786">
    <property type="entry name" value="AcylCoA_DH/ox_N"/>
</dbReference>
<feature type="domain" description="Acetyl-CoA dehydrogenase-like C-terminal" evidence="14">
    <location>
        <begin position="467"/>
        <end position="590"/>
    </location>
</feature>
<dbReference type="Pfam" id="PF12806">
    <property type="entry name" value="Acyl-CoA_dh_C"/>
    <property type="match status" value="1"/>
</dbReference>
<evidence type="ECO:0000259" key="12">
    <source>
        <dbReference type="Pfam" id="PF02770"/>
    </source>
</evidence>
<comment type="similarity">
    <text evidence="2 10">Belongs to the acyl-CoA dehydrogenase family.</text>
</comment>
<gene>
    <name evidence="15" type="ORF">DFR35_1813</name>
</gene>
<dbReference type="Pfam" id="PF02771">
    <property type="entry name" value="Acyl-CoA_dh_N"/>
    <property type="match status" value="1"/>
</dbReference>
<evidence type="ECO:0000259" key="11">
    <source>
        <dbReference type="Pfam" id="PF00441"/>
    </source>
</evidence>
<keyword evidence="16" id="KW-1185">Reference proteome</keyword>
<feature type="domain" description="Acyl-CoA oxidase/dehydrogenase middle" evidence="12">
    <location>
        <begin position="162"/>
        <end position="269"/>
    </location>
</feature>
<evidence type="ECO:0000256" key="2">
    <source>
        <dbReference type="ARBA" id="ARBA00009347"/>
    </source>
</evidence>
<evidence type="ECO:0000256" key="4">
    <source>
        <dbReference type="ARBA" id="ARBA00022827"/>
    </source>
</evidence>
<comment type="function">
    <text evidence="7">Involved in the assimilation of dimethylsulphoniopropionate (DMSP), an important compound in the fixation of carbon in marine phytoplankton, by mediating the conversion of 3-(methylthio)propanoyl-CoA (MMPA-CoA) to 3-(methylthio)acryloyl-CoA (MTA-CoA).</text>
</comment>
<sequence length="596" mass="62663">MAEYLAPLRDMAFVLHEIAGLGRVAQLPGCEEASADVVEAILAEAARFAGAVLSPLNRVGDRAGTRCHDGVVTMPPGFGEAYRQFIDGGWNGLGCDPAHGGQGLPGLVSAAVQEMWKSANMAFSLCSMLTLGAAEALERFGSAEQKAMFLPKLVAGSWTGTMNITEPQAGSDLGAIRCRAEPRVDGSYKLFGQKIFISYGEHDLAENIIHLVLARLPGAPEGVKGLSLLLVPKFLVEADGTLGPRNDLRCVSIEHKLGIHASPTAVMSFGDDGGATGHLVGPANAGLEAMFVMMNAARFAVGLEGLGLSERAYQQALAHAKERVQGREIGGAATAVPIVRHPDVRRMLMSMKSRVEAMRALAYFVAAAQDVATRHPDAAERQRNQACVDLMVPVVKGWFTENAVDIASLGMQVHGGMGYIEETGAAQHLRDARITTIYEGTTGIQASDLLWRKIHRDGGAALGAACARMRQTLAELEQSAGADFAAIHAAFAHGVAALEEAAAFVVAHATQDSRGVAVGAVPLLNLMGIVSGGWMMARSALAARRKSDAGNADSFLEGKIVTARFYADHVLAAAPGLAWTVTRGSPGALALGEEQF</sequence>
<dbReference type="InterPro" id="IPR009100">
    <property type="entry name" value="AcylCoA_DH/oxidase_NM_dom_sf"/>
</dbReference>
<dbReference type="FunFam" id="2.40.110.10:FF:000031">
    <property type="entry name" value="Acyl-CoA dehydrogenase, putative"/>
    <property type="match status" value="1"/>
</dbReference>
<evidence type="ECO:0000256" key="9">
    <source>
        <dbReference type="ARBA" id="ARBA00069043"/>
    </source>
</evidence>
<evidence type="ECO:0000256" key="3">
    <source>
        <dbReference type="ARBA" id="ARBA00022630"/>
    </source>
</evidence>
<dbReference type="GO" id="GO:0050660">
    <property type="term" value="F:flavin adenine dinucleotide binding"/>
    <property type="evidence" value="ECO:0007669"/>
    <property type="project" value="InterPro"/>
</dbReference>
<keyword evidence="3 10" id="KW-0285">Flavoprotein</keyword>
<dbReference type="InterPro" id="IPR052166">
    <property type="entry name" value="Diverse_Acyl-CoA_DH"/>
</dbReference>
<feature type="domain" description="Acyl-CoA dehydrogenase/oxidase N-terminal" evidence="13">
    <location>
        <begin position="40"/>
        <end position="156"/>
    </location>
</feature>
<dbReference type="Gene3D" id="2.40.110.10">
    <property type="entry name" value="Butyryl-CoA Dehydrogenase, subunit A, domain 2"/>
    <property type="match status" value="1"/>
</dbReference>